<dbReference type="InterPro" id="IPR058792">
    <property type="entry name" value="Beta-barrel_RND_2"/>
</dbReference>
<dbReference type="Gene3D" id="2.40.30.170">
    <property type="match status" value="1"/>
</dbReference>
<dbReference type="InterPro" id="IPR058647">
    <property type="entry name" value="BSH_CzcB-like"/>
</dbReference>
<dbReference type="InterPro" id="IPR058637">
    <property type="entry name" value="YknX-like_C"/>
</dbReference>
<sequence length="350" mass="37901">MLNKLLPATLLLLPLLIGCSKGEAQQADKGVTELERMANVEVQTIHPASLDEFLILPGHTELMHDIILASEQGGTVLELHVDRGEHVAKGQILAKVSSDIYEAQLAEAQASLKIKEAGLKKAVTLFERGSISAMQRLQAQVDHDAAAANVDIAKSRLNRAIITAPFAGIIDDRFIDQGEMVSPGGQIFRLVDRGRMKILSELAEKDVSTFYPGIKAQVQFDAFPDTVFSATLVFVASNSHEASRTFACELELDNRSGLIRGGMYVRIRVLKETHHDVLVLPQTALVETESGRSVFVLEGDNAHRRGVTLGASNSGQVVVAVGLKPEETVVVSGQRDLVDGQKVKVTGRKD</sequence>
<dbReference type="Pfam" id="PF25973">
    <property type="entry name" value="BSH_CzcB"/>
    <property type="match status" value="1"/>
</dbReference>
<organism evidence="5 6">
    <name type="scientific">Candidatus Glassbacteria bacterium GWA2_58_10</name>
    <dbReference type="NCBI Taxonomy" id="1817865"/>
    <lineage>
        <taxon>Bacteria</taxon>
        <taxon>Candidatus Glassiibacteriota</taxon>
    </lineage>
</organism>
<dbReference type="SUPFAM" id="SSF111369">
    <property type="entry name" value="HlyD-like secretion proteins"/>
    <property type="match status" value="1"/>
</dbReference>
<dbReference type="Proteomes" id="UP000176992">
    <property type="component" value="Unassembled WGS sequence"/>
</dbReference>
<evidence type="ECO:0000259" key="3">
    <source>
        <dbReference type="Pfam" id="PF25973"/>
    </source>
</evidence>
<proteinExistence type="inferred from homology"/>
<evidence type="ECO:0000259" key="4">
    <source>
        <dbReference type="Pfam" id="PF25989"/>
    </source>
</evidence>
<reference evidence="5 6" key="1">
    <citation type="journal article" date="2016" name="Nat. Commun.">
        <title>Thousands of microbial genomes shed light on interconnected biogeochemical processes in an aquifer system.</title>
        <authorList>
            <person name="Anantharaman K."/>
            <person name="Brown C.T."/>
            <person name="Hug L.A."/>
            <person name="Sharon I."/>
            <person name="Castelle C.J."/>
            <person name="Probst A.J."/>
            <person name="Thomas B.C."/>
            <person name="Singh A."/>
            <person name="Wilkins M.J."/>
            <person name="Karaoz U."/>
            <person name="Brodie E.L."/>
            <person name="Williams K.H."/>
            <person name="Hubbard S.S."/>
            <person name="Banfield J.F."/>
        </authorList>
    </citation>
    <scope>NUCLEOTIDE SEQUENCE [LARGE SCALE GENOMIC DNA]</scope>
</reference>
<dbReference type="PANTHER" id="PTHR30469">
    <property type="entry name" value="MULTIDRUG RESISTANCE PROTEIN MDTA"/>
    <property type="match status" value="1"/>
</dbReference>
<dbReference type="GO" id="GO:0015562">
    <property type="term" value="F:efflux transmembrane transporter activity"/>
    <property type="evidence" value="ECO:0007669"/>
    <property type="project" value="TreeGrafter"/>
</dbReference>
<dbReference type="PROSITE" id="PS51257">
    <property type="entry name" value="PROKAR_LIPOPROTEIN"/>
    <property type="match status" value="1"/>
</dbReference>
<dbReference type="EMBL" id="MFIV01000150">
    <property type="protein sequence ID" value="OGF98208.1"/>
    <property type="molecule type" value="Genomic_DNA"/>
</dbReference>
<dbReference type="PANTHER" id="PTHR30469:SF15">
    <property type="entry name" value="HLYD FAMILY OF SECRETION PROTEINS"/>
    <property type="match status" value="1"/>
</dbReference>
<dbReference type="GO" id="GO:1990281">
    <property type="term" value="C:efflux pump complex"/>
    <property type="evidence" value="ECO:0007669"/>
    <property type="project" value="TreeGrafter"/>
</dbReference>
<feature type="domain" description="YknX-like C-terminal permuted SH3-like" evidence="4">
    <location>
        <begin position="277"/>
        <end position="345"/>
    </location>
</feature>
<dbReference type="InterPro" id="IPR006143">
    <property type="entry name" value="RND_pump_MFP"/>
</dbReference>
<gene>
    <name evidence="5" type="ORF">A2Z86_05270</name>
</gene>
<feature type="domain" description="CzcB-like barrel-sandwich hybrid" evidence="3">
    <location>
        <begin position="71"/>
        <end position="192"/>
    </location>
</feature>
<dbReference type="AlphaFoldDB" id="A0A1F5YDE3"/>
<evidence type="ECO:0000313" key="5">
    <source>
        <dbReference type="EMBL" id="OGF98208.1"/>
    </source>
</evidence>
<comment type="caution">
    <text evidence="5">The sequence shown here is derived from an EMBL/GenBank/DDBJ whole genome shotgun (WGS) entry which is preliminary data.</text>
</comment>
<evidence type="ECO:0000256" key="1">
    <source>
        <dbReference type="ARBA" id="ARBA00009477"/>
    </source>
</evidence>
<accession>A0A1F5YDE3</accession>
<comment type="similarity">
    <text evidence="1">Belongs to the membrane fusion protein (MFP) (TC 8.A.1) family.</text>
</comment>
<evidence type="ECO:0000259" key="2">
    <source>
        <dbReference type="Pfam" id="PF25954"/>
    </source>
</evidence>
<evidence type="ECO:0000313" key="6">
    <source>
        <dbReference type="Proteomes" id="UP000176992"/>
    </source>
</evidence>
<dbReference type="NCBIfam" id="TIGR01730">
    <property type="entry name" value="RND_mfp"/>
    <property type="match status" value="1"/>
</dbReference>
<dbReference type="Gene3D" id="1.10.287.470">
    <property type="entry name" value="Helix hairpin bin"/>
    <property type="match status" value="1"/>
</dbReference>
<feature type="domain" description="CusB-like beta-barrel" evidence="2">
    <location>
        <begin position="201"/>
        <end position="270"/>
    </location>
</feature>
<protein>
    <submittedName>
        <fullName evidence="5">Uncharacterized protein</fullName>
    </submittedName>
</protein>
<name>A0A1F5YDE3_9BACT</name>
<dbReference type="Gene3D" id="2.40.420.20">
    <property type="match status" value="1"/>
</dbReference>
<dbReference type="Gene3D" id="2.40.50.100">
    <property type="match status" value="1"/>
</dbReference>
<dbReference type="Pfam" id="PF25989">
    <property type="entry name" value="YknX_C"/>
    <property type="match status" value="1"/>
</dbReference>
<dbReference type="Pfam" id="PF25954">
    <property type="entry name" value="Beta-barrel_RND_2"/>
    <property type="match status" value="1"/>
</dbReference>